<name>A0A1S2VSU4_BIFLN</name>
<dbReference type="AlphaFoldDB" id="A0A1S2VSU4"/>
<reference evidence="1 2" key="1">
    <citation type="journal article" date="2016" name="BMC Microbiol.">
        <title>Fucosyllactose and L-fucose utilization of infant Bifidobacterium longum and Bifidobacterium kashiwanohense.</title>
        <authorList>
            <person name="Bunesova V."/>
            <person name="Lacroix C."/>
            <person name="Schwab C."/>
        </authorList>
    </citation>
    <scope>NUCLEOTIDE SEQUENCE [LARGE SCALE GENOMIC DNA]</scope>
    <source>
        <strain evidence="1 2">BSM11-5</strain>
    </source>
</reference>
<evidence type="ECO:0000313" key="1">
    <source>
        <dbReference type="EMBL" id="OIN61782.1"/>
    </source>
</evidence>
<accession>A0A1S2VSU4</accession>
<dbReference type="EMBL" id="MOAE01000041">
    <property type="protein sequence ID" value="OIN61782.1"/>
    <property type="molecule type" value="Genomic_DNA"/>
</dbReference>
<proteinExistence type="predicted"/>
<gene>
    <name evidence="1" type="ORF">BFS26_09785</name>
</gene>
<dbReference type="Proteomes" id="UP000181801">
    <property type="component" value="Unassembled WGS sequence"/>
</dbReference>
<sequence length="85" mass="9483">MDFGNDIRDMATRVDELSVPVDGLPVSDFDGTDFDYFVQSWVISRGFEVQGYVIFSVGQYAGPFVFSGYHASNLVVRSADSMRLD</sequence>
<protein>
    <submittedName>
        <fullName evidence="1">Uncharacterized protein</fullName>
    </submittedName>
</protein>
<organism evidence="1 2">
    <name type="scientific">Bifidobacterium longum subsp. suis</name>
    <dbReference type="NCBI Taxonomy" id="1695"/>
    <lineage>
        <taxon>Bacteria</taxon>
        <taxon>Bacillati</taxon>
        <taxon>Actinomycetota</taxon>
        <taxon>Actinomycetes</taxon>
        <taxon>Bifidobacteriales</taxon>
        <taxon>Bifidobacteriaceae</taxon>
        <taxon>Bifidobacterium</taxon>
    </lineage>
</organism>
<comment type="caution">
    <text evidence="1">The sequence shown here is derived from an EMBL/GenBank/DDBJ whole genome shotgun (WGS) entry which is preliminary data.</text>
</comment>
<evidence type="ECO:0000313" key="2">
    <source>
        <dbReference type="Proteomes" id="UP000181801"/>
    </source>
</evidence>